<keyword evidence="2" id="KW-0282">Flagellum</keyword>
<gene>
    <name evidence="2" type="ordered locus">Tmath_1280</name>
</gene>
<dbReference type="RefSeq" id="WP_013150342.1">
    <property type="nucleotide sequence ID" value="NC_014209.1"/>
</dbReference>
<protein>
    <submittedName>
        <fullName evidence="2">Flagellar hook-length control protein</fullName>
    </submittedName>
</protein>
<accession>A0ABN3Z4W4</accession>
<dbReference type="Proteomes" id="UP000002064">
    <property type="component" value="Chromosome"/>
</dbReference>
<evidence type="ECO:0000313" key="3">
    <source>
        <dbReference type="Proteomes" id="UP000002064"/>
    </source>
</evidence>
<name>A0ABN3Z4W4_THEM3</name>
<organism evidence="2 3">
    <name type="scientific">Thermoanaerobacter mathranii subsp. mathranii (strain DSM 11426 / CCUG 53645 / CIP 108742 / A3)</name>
    <dbReference type="NCBI Taxonomy" id="583358"/>
    <lineage>
        <taxon>Bacteria</taxon>
        <taxon>Bacillati</taxon>
        <taxon>Bacillota</taxon>
        <taxon>Clostridia</taxon>
        <taxon>Thermoanaerobacterales</taxon>
        <taxon>Thermoanaerobacteraceae</taxon>
        <taxon>Thermoanaerobacter</taxon>
    </lineage>
</organism>
<reference evidence="2 3" key="1">
    <citation type="submission" date="2010-05" db="EMBL/GenBank/DDBJ databases">
        <title>Complete sequence of Thermoanaerobacter mathranii subsp. mathranii mathranii str. A3.</title>
        <authorList>
            <consortium name="US DOE Joint Genome Institute"/>
            <person name="Lucas S."/>
            <person name="Copeland A."/>
            <person name="Lapidus A."/>
            <person name="Cheng J.-F."/>
            <person name="Bruce D."/>
            <person name="Goodwin L."/>
            <person name="Pitluck S."/>
            <person name="Held B."/>
            <person name="Detter J.C."/>
            <person name="Han C."/>
            <person name="Tapia R."/>
            <person name="Land M."/>
            <person name="Hauser L."/>
            <person name="Kyrpides N."/>
            <person name="Mikhailova N."/>
            <person name="Zhou J."/>
            <person name="Hemme C."/>
            <person name="Woyke T."/>
        </authorList>
    </citation>
    <scope>NUCLEOTIDE SEQUENCE [LARGE SCALE GENOMIC DNA]</scope>
    <source>
        <strain evidence="2 3">A3</strain>
    </source>
</reference>
<dbReference type="Gene3D" id="3.30.750.140">
    <property type="match status" value="1"/>
</dbReference>
<evidence type="ECO:0000259" key="1">
    <source>
        <dbReference type="Pfam" id="PF02120"/>
    </source>
</evidence>
<keyword evidence="3" id="KW-1185">Reference proteome</keyword>
<sequence length="455" mass="51842">MIGVVPDTDLLPFKIQQPRVDRSKTVVSFQKDNKVNKFSKMLQQQEAINRNKEYSMNKVVSDGNAELNGLFSTTRSLKEEKNLKSFQTEDLSLVDVFNLLQQLINGLDVAIQKDDGKQLIEKQDFYAELQKEVQKLMQDFLNNGVLDVDKLSQKISQLLEEKLGIKVQPDKIATAIRSSNFKEVLDLYKDENVDVKNLNTQETESFVFSQQIIKKDTMDNLTLVTSKNRNLPLNNQHISEGNKENILETNDSQSGLNTKILVVKEEKNAGENKQLQPNDFTFLENNGKTFKNQLVNYQSSKLNDAPESQIFDQIVKSMNISKNHTSSTISIQLKPEFLGKLQINLKSAEGNISATIITDSEKLKHQIESNIGILNTQLDLKGIKINSFNVTVDKNLQFTSQYNGQQQSYNGNSQQQNFHRVVYSGYLHYDFAEAVETEPLQQIYNISHDHIDVRA</sequence>
<dbReference type="EMBL" id="CP002032">
    <property type="protein sequence ID" value="ADH60995.1"/>
    <property type="molecule type" value="Genomic_DNA"/>
</dbReference>
<feature type="domain" description="Flagellar hook-length control protein-like C-terminal" evidence="1">
    <location>
        <begin position="321"/>
        <end position="395"/>
    </location>
</feature>
<dbReference type="CDD" id="cd17470">
    <property type="entry name" value="T3SS_Flik_C"/>
    <property type="match status" value="1"/>
</dbReference>
<dbReference type="InterPro" id="IPR038610">
    <property type="entry name" value="FliK-like_C_sf"/>
</dbReference>
<keyword evidence="2" id="KW-0969">Cilium</keyword>
<dbReference type="Pfam" id="PF02120">
    <property type="entry name" value="Flg_hook"/>
    <property type="match status" value="1"/>
</dbReference>
<keyword evidence="2" id="KW-0966">Cell projection</keyword>
<evidence type="ECO:0000313" key="2">
    <source>
        <dbReference type="EMBL" id="ADH60995.1"/>
    </source>
</evidence>
<proteinExistence type="predicted"/>
<dbReference type="InterPro" id="IPR021136">
    <property type="entry name" value="Flagellar_hook_control-like_C"/>
</dbReference>